<keyword evidence="7 11" id="KW-0067">ATP-binding</keyword>
<feature type="compositionally biased region" description="Acidic residues" evidence="12">
    <location>
        <begin position="134"/>
        <end position="143"/>
    </location>
</feature>
<dbReference type="InterPro" id="IPR042521">
    <property type="entry name" value="DYRK"/>
</dbReference>
<dbReference type="OrthoDB" id="9332038at2759"/>
<evidence type="ECO:0000313" key="14">
    <source>
        <dbReference type="EMBL" id="KIM26060.1"/>
    </source>
</evidence>
<feature type="region of interest" description="Disordered" evidence="12">
    <location>
        <begin position="1"/>
        <end position="467"/>
    </location>
</feature>
<dbReference type="GO" id="GO:0004712">
    <property type="term" value="F:protein serine/threonine/tyrosine kinase activity"/>
    <property type="evidence" value="ECO:0007669"/>
    <property type="project" value="UniProtKB-EC"/>
</dbReference>
<keyword evidence="6" id="KW-0418">Kinase</keyword>
<dbReference type="Gene3D" id="3.30.10.30">
    <property type="entry name" value="DYRK"/>
    <property type="match status" value="1"/>
</dbReference>
<keyword evidence="3" id="KW-0723">Serine/threonine-protein kinase</keyword>
<keyword evidence="15" id="KW-1185">Reference proteome</keyword>
<feature type="compositionally biased region" description="Polar residues" evidence="12">
    <location>
        <begin position="687"/>
        <end position="703"/>
    </location>
</feature>
<feature type="compositionally biased region" description="Polar residues" evidence="12">
    <location>
        <begin position="643"/>
        <end position="653"/>
    </location>
</feature>
<dbReference type="STRING" id="933852.A0A0C3ANA9"/>
<evidence type="ECO:0000256" key="4">
    <source>
        <dbReference type="ARBA" id="ARBA00022679"/>
    </source>
</evidence>
<feature type="compositionally biased region" description="Basic and acidic residues" evidence="12">
    <location>
        <begin position="342"/>
        <end position="356"/>
    </location>
</feature>
<feature type="region of interest" description="Disordered" evidence="12">
    <location>
        <begin position="1880"/>
        <end position="1918"/>
    </location>
</feature>
<feature type="compositionally biased region" description="Low complexity" evidence="12">
    <location>
        <begin position="1295"/>
        <end position="1305"/>
    </location>
</feature>
<feature type="compositionally biased region" description="Polar residues" evidence="12">
    <location>
        <begin position="312"/>
        <end position="321"/>
    </location>
</feature>
<feature type="compositionally biased region" description="Low complexity" evidence="12">
    <location>
        <begin position="1394"/>
        <end position="1404"/>
    </location>
</feature>
<feature type="compositionally biased region" description="Low complexity" evidence="12">
    <location>
        <begin position="443"/>
        <end position="453"/>
    </location>
</feature>
<feature type="compositionally biased region" description="Polar residues" evidence="12">
    <location>
        <begin position="972"/>
        <end position="992"/>
    </location>
</feature>
<feature type="compositionally biased region" description="Polar residues" evidence="12">
    <location>
        <begin position="1886"/>
        <end position="1903"/>
    </location>
</feature>
<dbReference type="GO" id="GO:0005524">
    <property type="term" value="F:ATP binding"/>
    <property type="evidence" value="ECO:0007669"/>
    <property type="project" value="UniProtKB-UniRule"/>
</dbReference>
<feature type="compositionally biased region" description="Polar residues" evidence="12">
    <location>
        <begin position="539"/>
        <end position="557"/>
    </location>
</feature>
<dbReference type="FunFam" id="3.30.200.20:FF:000087">
    <property type="entry name" value="Dual specificity tyrosine-phosphorylation-regulated kinase 1A"/>
    <property type="match status" value="1"/>
</dbReference>
<dbReference type="PANTHER" id="PTHR24058:SF22">
    <property type="entry name" value="DUAL SPECIFICITY TYROSINE-PHOSPHORYLATION-REGULATED KINASE 4"/>
    <property type="match status" value="1"/>
</dbReference>
<feature type="compositionally biased region" description="Low complexity" evidence="12">
    <location>
        <begin position="492"/>
        <end position="501"/>
    </location>
</feature>
<feature type="compositionally biased region" description="Polar residues" evidence="12">
    <location>
        <begin position="357"/>
        <end position="373"/>
    </location>
</feature>
<feature type="domain" description="Protein kinase" evidence="13">
    <location>
        <begin position="1523"/>
        <end position="1819"/>
    </location>
</feature>
<organism evidence="14 15">
    <name type="scientific">Serendipita vermifera MAFF 305830</name>
    <dbReference type="NCBI Taxonomy" id="933852"/>
    <lineage>
        <taxon>Eukaryota</taxon>
        <taxon>Fungi</taxon>
        <taxon>Dikarya</taxon>
        <taxon>Basidiomycota</taxon>
        <taxon>Agaricomycotina</taxon>
        <taxon>Agaricomycetes</taxon>
        <taxon>Sebacinales</taxon>
        <taxon>Serendipitaceae</taxon>
        <taxon>Serendipita</taxon>
    </lineage>
</organism>
<name>A0A0C3ANA9_SERVB</name>
<dbReference type="InterPro" id="IPR011009">
    <property type="entry name" value="Kinase-like_dom_sf"/>
</dbReference>
<dbReference type="HOGENOM" id="CLU_000288_122_0_1"/>
<accession>A0A0C3ANA9</accession>
<evidence type="ECO:0000256" key="3">
    <source>
        <dbReference type="ARBA" id="ARBA00022527"/>
    </source>
</evidence>
<feature type="region of interest" description="Disordered" evidence="12">
    <location>
        <begin position="1363"/>
        <end position="1412"/>
    </location>
</feature>
<comment type="catalytic activity">
    <reaction evidence="8">
        <text>L-seryl-[protein] + ATP = O-phospho-L-seryl-[protein] + ADP + H(+)</text>
        <dbReference type="Rhea" id="RHEA:17989"/>
        <dbReference type="Rhea" id="RHEA-COMP:9863"/>
        <dbReference type="Rhea" id="RHEA-COMP:11604"/>
        <dbReference type="ChEBI" id="CHEBI:15378"/>
        <dbReference type="ChEBI" id="CHEBI:29999"/>
        <dbReference type="ChEBI" id="CHEBI:30616"/>
        <dbReference type="ChEBI" id="CHEBI:83421"/>
        <dbReference type="ChEBI" id="CHEBI:456216"/>
        <dbReference type="EC" id="2.7.12.1"/>
    </reaction>
</comment>
<feature type="compositionally biased region" description="Polar residues" evidence="12">
    <location>
        <begin position="570"/>
        <end position="585"/>
    </location>
</feature>
<evidence type="ECO:0000259" key="13">
    <source>
        <dbReference type="PROSITE" id="PS50011"/>
    </source>
</evidence>
<dbReference type="SUPFAM" id="SSF56112">
    <property type="entry name" value="Protein kinase-like (PK-like)"/>
    <property type="match status" value="1"/>
</dbReference>
<feature type="compositionally biased region" description="Low complexity" evidence="12">
    <location>
        <begin position="721"/>
        <end position="751"/>
    </location>
</feature>
<feature type="compositionally biased region" description="Low complexity" evidence="12">
    <location>
        <begin position="279"/>
        <end position="290"/>
    </location>
</feature>
<dbReference type="PROSITE" id="PS00107">
    <property type="entry name" value="PROTEIN_KINASE_ATP"/>
    <property type="match status" value="1"/>
</dbReference>
<dbReference type="Gene3D" id="3.30.200.20">
    <property type="entry name" value="Phosphorylase Kinase, domain 1"/>
    <property type="match status" value="1"/>
</dbReference>
<comment type="catalytic activity">
    <reaction evidence="9">
        <text>L-threonyl-[protein] + ATP = O-phospho-L-threonyl-[protein] + ADP + H(+)</text>
        <dbReference type="Rhea" id="RHEA:46608"/>
        <dbReference type="Rhea" id="RHEA-COMP:11060"/>
        <dbReference type="Rhea" id="RHEA-COMP:11605"/>
        <dbReference type="ChEBI" id="CHEBI:15378"/>
        <dbReference type="ChEBI" id="CHEBI:30013"/>
        <dbReference type="ChEBI" id="CHEBI:30616"/>
        <dbReference type="ChEBI" id="CHEBI:61977"/>
        <dbReference type="ChEBI" id="CHEBI:456216"/>
        <dbReference type="EC" id="2.7.12.1"/>
    </reaction>
</comment>
<feature type="compositionally biased region" description="Polar residues" evidence="12">
    <location>
        <begin position="1215"/>
        <end position="1250"/>
    </location>
</feature>
<comment type="similarity">
    <text evidence="1">Belongs to the protein kinase superfamily. CMGC Ser/Thr protein kinase family. MNB/DYRK subfamily.</text>
</comment>
<dbReference type="PANTHER" id="PTHR24058">
    <property type="entry name" value="DUAL SPECIFICITY PROTEIN KINASE"/>
    <property type="match status" value="1"/>
</dbReference>
<evidence type="ECO:0000256" key="1">
    <source>
        <dbReference type="ARBA" id="ARBA00008867"/>
    </source>
</evidence>
<evidence type="ECO:0000313" key="15">
    <source>
        <dbReference type="Proteomes" id="UP000054097"/>
    </source>
</evidence>
<dbReference type="GO" id="GO:0005856">
    <property type="term" value="C:cytoskeleton"/>
    <property type="evidence" value="ECO:0007669"/>
    <property type="project" value="TreeGrafter"/>
</dbReference>
<feature type="compositionally biased region" description="Low complexity" evidence="12">
    <location>
        <begin position="384"/>
        <end position="397"/>
    </location>
</feature>
<dbReference type="CDD" id="cd14210">
    <property type="entry name" value="PKc_DYRK"/>
    <property type="match status" value="1"/>
</dbReference>
<evidence type="ECO:0000256" key="9">
    <source>
        <dbReference type="ARBA" id="ARBA00049308"/>
    </source>
</evidence>
<feature type="compositionally biased region" description="Polar residues" evidence="12">
    <location>
        <begin position="868"/>
        <end position="884"/>
    </location>
</feature>
<feature type="compositionally biased region" description="Polar residues" evidence="12">
    <location>
        <begin position="1262"/>
        <end position="1288"/>
    </location>
</feature>
<evidence type="ECO:0000256" key="6">
    <source>
        <dbReference type="ARBA" id="ARBA00022777"/>
    </source>
</evidence>
<dbReference type="GO" id="GO:0004674">
    <property type="term" value="F:protein serine/threonine kinase activity"/>
    <property type="evidence" value="ECO:0007669"/>
    <property type="project" value="UniProtKB-KW"/>
</dbReference>
<keyword evidence="5 11" id="KW-0547">Nucleotide-binding</keyword>
<feature type="compositionally biased region" description="Polar residues" evidence="12">
    <location>
        <begin position="255"/>
        <end position="270"/>
    </location>
</feature>
<evidence type="ECO:0000256" key="12">
    <source>
        <dbReference type="SAM" id="MobiDB-lite"/>
    </source>
</evidence>
<reference evidence="14 15" key="1">
    <citation type="submission" date="2014-04" db="EMBL/GenBank/DDBJ databases">
        <authorList>
            <consortium name="DOE Joint Genome Institute"/>
            <person name="Kuo A."/>
            <person name="Zuccaro A."/>
            <person name="Kohler A."/>
            <person name="Nagy L.G."/>
            <person name="Floudas D."/>
            <person name="Copeland A."/>
            <person name="Barry K.W."/>
            <person name="Cichocki N."/>
            <person name="Veneault-Fourrey C."/>
            <person name="LaButti K."/>
            <person name="Lindquist E.A."/>
            <person name="Lipzen A."/>
            <person name="Lundell T."/>
            <person name="Morin E."/>
            <person name="Murat C."/>
            <person name="Sun H."/>
            <person name="Tunlid A."/>
            <person name="Henrissat B."/>
            <person name="Grigoriev I.V."/>
            <person name="Hibbett D.S."/>
            <person name="Martin F."/>
            <person name="Nordberg H.P."/>
            <person name="Cantor M.N."/>
            <person name="Hua S.X."/>
        </authorList>
    </citation>
    <scope>NUCLEOTIDE SEQUENCE [LARGE SCALE GENOMIC DNA]</scope>
    <source>
        <strain evidence="14 15">MAFF 305830</strain>
    </source>
</reference>
<dbReference type="Pfam" id="PF00069">
    <property type="entry name" value="Pkinase"/>
    <property type="match status" value="1"/>
</dbReference>
<feature type="compositionally biased region" description="Basic and acidic residues" evidence="12">
    <location>
        <begin position="805"/>
        <end position="817"/>
    </location>
</feature>
<evidence type="ECO:0000256" key="2">
    <source>
        <dbReference type="ARBA" id="ARBA00013203"/>
    </source>
</evidence>
<feature type="compositionally biased region" description="Polar residues" evidence="12">
    <location>
        <begin position="1105"/>
        <end position="1121"/>
    </location>
</feature>
<dbReference type="InterPro" id="IPR000719">
    <property type="entry name" value="Prot_kinase_dom"/>
</dbReference>
<dbReference type="PROSITE" id="PS50011">
    <property type="entry name" value="PROTEIN_KINASE_DOM"/>
    <property type="match status" value="1"/>
</dbReference>
<evidence type="ECO:0000256" key="8">
    <source>
        <dbReference type="ARBA" id="ARBA00049003"/>
    </source>
</evidence>
<keyword evidence="4" id="KW-0808">Transferase</keyword>
<feature type="compositionally biased region" description="Low complexity" evidence="12">
    <location>
        <begin position="825"/>
        <end position="842"/>
    </location>
</feature>
<proteinExistence type="inferred from homology"/>
<comment type="catalytic activity">
    <reaction evidence="10">
        <text>L-tyrosyl-[protein] + ATP = O-phospho-L-tyrosyl-[protein] + ADP + H(+)</text>
        <dbReference type="Rhea" id="RHEA:10596"/>
        <dbReference type="Rhea" id="RHEA-COMP:10136"/>
        <dbReference type="Rhea" id="RHEA-COMP:20101"/>
        <dbReference type="ChEBI" id="CHEBI:15378"/>
        <dbReference type="ChEBI" id="CHEBI:30616"/>
        <dbReference type="ChEBI" id="CHEBI:46858"/>
        <dbReference type="ChEBI" id="CHEBI:61978"/>
        <dbReference type="ChEBI" id="CHEBI:456216"/>
        <dbReference type="EC" id="2.7.12.1"/>
    </reaction>
</comment>
<dbReference type="InterPro" id="IPR050494">
    <property type="entry name" value="Ser_Thr_dual-spec_kinase"/>
</dbReference>
<dbReference type="InterPro" id="IPR017441">
    <property type="entry name" value="Protein_kinase_ATP_BS"/>
</dbReference>
<dbReference type="FunFam" id="1.10.510.10:FF:000112">
    <property type="entry name" value="Putative dual specificity tyrosine-phosphorylation-regulated kinase 2"/>
    <property type="match status" value="1"/>
</dbReference>
<gene>
    <name evidence="14" type="ORF">M408DRAFT_330830</name>
</gene>
<feature type="compositionally biased region" description="Basic and acidic residues" evidence="12">
    <location>
        <begin position="1"/>
        <end position="14"/>
    </location>
</feature>
<dbReference type="SMART" id="SM00220">
    <property type="entry name" value="S_TKc"/>
    <property type="match status" value="1"/>
</dbReference>
<feature type="compositionally biased region" description="Low complexity" evidence="12">
    <location>
        <begin position="64"/>
        <end position="78"/>
    </location>
</feature>
<dbReference type="PROSITE" id="PS00108">
    <property type="entry name" value="PROTEIN_KINASE_ST"/>
    <property type="match status" value="1"/>
</dbReference>
<dbReference type="GO" id="GO:0005737">
    <property type="term" value="C:cytoplasm"/>
    <property type="evidence" value="ECO:0007669"/>
    <property type="project" value="TreeGrafter"/>
</dbReference>
<dbReference type="EC" id="2.7.12.1" evidence="2"/>
<feature type="compositionally biased region" description="Polar residues" evidence="12">
    <location>
        <begin position="1141"/>
        <end position="1164"/>
    </location>
</feature>
<reference evidence="15" key="2">
    <citation type="submission" date="2015-01" db="EMBL/GenBank/DDBJ databases">
        <title>Evolutionary Origins and Diversification of the Mycorrhizal Mutualists.</title>
        <authorList>
            <consortium name="DOE Joint Genome Institute"/>
            <consortium name="Mycorrhizal Genomics Consortium"/>
            <person name="Kohler A."/>
            <person name="Kuo A."/>
            <person name="Nagy L.G."/>
            <person name="Floudas D."/>
            <person name="Copeland A."/>
            <person name="Barry K.W."/>
            <person name="Cichocki N."/>
            <person name="Veneault-Fourrey C."/>
            <person name="LaButti K."/>
            <person name="Lindquist E.A."/>
            <person name="Lipzen A."/>
            <person name="Lundell T."/>
            <person name="Morin E."/>
            <person name="Murat C."/>
            <person name="Riley R."/>
            <person name="Ohm R."/>
            <person name="Sun H."/>
            <person name="Tunlid A."/>
            <person name="Henrissat B."/>
            <person name="Grigoriev I.V."/>
            <person name="Hibbett D.S."/>
            <person name="Martin F."/>
        </authorList>
    </citation>
    <scope>NUCLEOTIDE SEQUENCE [LARGE SCALE GENOMIC DNA]</scope>
    <source>
        <strain evidence="15">MAFF 305830</strain>
    </source>
</reference>
<feature type="region of interest" description="Disordered" evidence="12">
    <location>
        <begin position="492"/>
        <end position="1319"/>
    </location>
</feature>
<dbReference type="EMBL" id="KN824309">
    <property type="protein sequence ID" value="KIM26060.1"/>
    <property type="molecule type" value="Genomic_DNA"/>
</dbReference>
<feature type="compositionally biased region" description="Polar residues" evidence="12">
    <location>
        <begin position="416"/>
        <end position="433"/>
    </location>
</feature>
<feature type="binding site" evidence="11">
    <location>
        <position position="1552"/>
    </location>
    <ligand>
        <name>ATP</name>
        <dbReference type="ChEBI" id="CHEBI:30616"/>
    </ligand>
</feature>
<dbReference type="Proteomes" id="UP000054097">
    <property type="component" value="Unassembled WGS sequence"/>
</dbReference>
<feature type="compositionally biased region" description="Low complexity" evidence="12">
    <location>
        <begin position="959"/>
        <end position="970"/>
    </location>
</feature>
<feature type="compositionally biased region" description="Low complexity" evidence="12">
    <location>
        <begin position="595"/>
        <end position="627"/>
    </location>
</feature>
<feature type="compositionally biased region" description="Basic and acidic residues" evidence="12">
    <location>
        <begin position="1020"/>
        <end position="1067"/>
    </location>
</feature>
<dbReference type="InterPro" id="IPR008271">
    <property type="entry name" value="Ser/Thr_kinase_AS"/>
</dbReference>
<evidence type="ECO:0000256" key="10">
    <source>
        <dbReference type="ARBA" id="ARBA00051680"/>
    </source>
</evidence>
<dbReference type="Gene3D" id="1.10.510.10">
    <property type="entry name" value="Transferase(Phosphotransferase) domain 1"/>
    <property type="match status" value="1"/>
</dbReference>
<protein>
    <recommendedName>
        <fullName evidence="2">dual-specificity kinase</fullName>
        <ecNumber evidence="2">2.7.12.1</ecNumber>
    </recommendedName>
</protein>
<evidence type="ECO:0000256" key="11">
    <source>
        <dbReference type="PROSITE-ProRule" id="PRU10141"/>
    </source>
</evidence>
<evidence type="ECO:0000256" key="5">
    <source>
        <dbReference type="ARBA" id="ARBA00022741"/>
    </source>
</evidence>
<feature type="compositionally biased region" description="Low complexity" evidence="12">
    <location>
        <begin position="773"/>
        <end position="798"/>
    </location>
</feature>
<evidence type="ECO:0000256" key="7">
    <source>
        <dbReference type="ARBA" id="ARBA00022840"/>
    </source>
</evidence>
<feature type="compositionally biased region" description="Low complexity" evidence="12">
    <location>
        <begin position="891"/>
        <end position="912"/>
    </location>
</feature>
<sequence length="1918" mass="205094">MSFHDGSRDGAAGKRKERPPSLSLTSEEHNVVDDNGDNPRPSLGSITSNSSLDPYYFTATLQRPIIPSSTPEPKPTSSATMTPKPLQDPKTPGVNPGSIDRAGLVGVGDLTTPRWTSRAEFNLKTPVWHASEQDVPEMDEEGEQLPQHEPQAPDNAQDPEDNEVDRSSPWTIEAVDESDTNERSSYIVPSPPPISAPVPQSESPTPKSAYAVTEFRSVKARKSVEESAGEEILYPRTLSKNRQYDSTVPAVPSDASGTPASPQSGSSGKYVTSKLVPMSPSGSGLSSAGSSHRHRRRPSDDISSRSAVKATGSPSSPSNETSARRHRSLVVAPPAIPPVSQQREKDRTKDRRRHDATNSVSSTPRRSNSTSKDGSSHERHARRASASAATSSSPSGSQVIETRRTHDFSHLPPSPSSTALQHILKSTSVNHAGTPSPLPNQGSVSSSASVAHSLLRGTQEGWSGMDDSATAEALRKLDGISGRSLKARSSIISVASKSSSRPGTPGSKAGHQQWEGMEPAPPLTKRRSGSGLNLRDPVSNASSGQTTIAPTPASFGQAQGREHDDMDMTTIKSSTTPMGTRSTGPSPVKRGSGGSTHTHFTSTGTPTSGSRDSTSVSTSTSVTSTHASSRRHSLTLSGKLKRSNSTGSDSSSIHSEKDRVASLAAVGDAELADIPPVPPLPKAYQTPPGSANHAMTSHPTSQMMYEDAGRQVFVPPIEVQSPPKGGSTSPSKNAHAAPTSSAASSVTATRTPSKKWSFSGLKLGLPSSNKDTSSSGPLSPLSPRKGSSSRNVSGSSPGAKQLPLPDRKSSADRERDGQSPYDSTSSLPHPRQSPSPRLSSSSFKHAQMPFPASYPQAGPSPTRKSTDQSRPGSNNSHYTNTTSKRTTKEAPPTSSPSRRPSTTRRLTPSSIPFFRRSSTHSISSGGAGGSAVNGPTSSVASPKSPGVPLTPASPLMPVLSNGLSSHSGSHATPPSLTRATPPSADITSSPGSSAHRKSVLMNLPSLLKGSNSRKSLYGGEKSDTEKRQKEERSREREREKEREKEKAREDKERRKEEKKEEKERSESRISVLMSRRRGKTLSSGDPRKPKTTDPELPPMQMPGIPSSTAQRVANLRQSVTSGAHKLGVPSTPPSKSKVIVSGSSRVPASPSQRTPAVNKQSSEASLRPENRLTPIAGSPSVSTVGSKEGTALAASVNGTPNAKDLNGPSTKIPRMNSSTSVNGSPQPLKSSMAPSQRGSVLGSSAVSEVSTALDEFGLLETPVNTKPGSTLGNNRYSVRNSPQSSKQQPRYAGNTISSSASTSSIRKPARDSSISLNAMRKSSTASVNSLASSLASGSVNTAETPPSRFSALSPAKSIKMLSPKVTMASPRASGKPASPALRQGSSTSSERHSLSTPSPVPTSTVDEEEVLGDEEMMDYIRRNHARKLASGAKKEDLDDTLKFPEPIQPAPALTPQALLKSSQAVYLSDYERKEVLDYPSVYYIGARSDKKPATRDNSTNNYGYDDDRGDYLIVNKDHLAYRYEVIDTLGKGSFGQVLHCRDHCTGESVAIKIIRNKKRFHHQALVEIKILDNLRKWDPDEKHHVIKMTEHFYFRNHLCIAMELLSINLYELIKANGFVGFTTTLIRRFTSQMLGSLALMRHHRIVHCDLKPENILLRHPAKSGIKVIDFGSSCLEHEKVYTYIQSRFYRSPEVILGMSYSMAIDMWSLGCILAELYTGFPIFPGENEQEQLACIMEVLGVPDKDIIQRSSRRRIFFDSSGAPRPVVNSKGRRRRPGTKTLSGVLRCDDADFVDFIAKCLIWDPERRLKPQTAMRHPFITGGRSKLRAPMSGPSTAARSILGSSSISKISKLSSSTNSAEATKKLIGPPIPLTARATRVSAGPSAGMSTSVSTGTLHSSLSSQRTHRYNLAAGTGKLS</sequence>